<evidence type="ECO:0000256" key="1">
    <source>
        <dbReference type="SAM" id="Phobius"/>
    </source>
</evidence>
<keyword evidence="1" id="KW-0472">Membrane</keyword>
<keyword evidence="1" id="KW-1133">Transmembrane helix</keyword>
<reference evidence="2" key="1">
    <citation type="journal article" date="2020" name="New Phytol.">
        <title>Comparative genomics reveals dynamic genome evolution in host specialist ectomycorrhizal fungi.</title>
        <authorList>
            <person name="Lofgren L.A."/>
            <person name="Nguyen N.H."/>
            <person name="Vilgalys R."/>
            <person name="Ruytinx J."/>
            <person name="Liao H.L."/>
            <person name="Branco S."/>
            <person name="Kuo A."/>
            <person name="LaButti K."/>
            <person name="Lipzen A."/>
            <person name="Andreopoulos W."/>
            <person name="Pangilinan J."/>
            <person name="Riley R."/>
            <person name="Hundley H."/>
            <person name="Na H."/>
            <person name="Barry K."/>
            <person name="Grigoriev I.V."/>
            <person name="Stajich J.E."/>
            <person name="Kennedy P.G."/>
        </authorList>
    </citation>
    <scope>NUCLEOTIDE SEQUENCE</scope>
    <source>
        <strain evidence="2">DOB743</strain>
    </source>
</reference>
<keyword evidence="1" id="KW-0812">Transmembrane</keyword>
<comment type="caution">
    <text evidence="2">The sequence shown here is derived from an EMBL/GenBank/DDBJ whole genome shotgun (WGS) entry which is preliminary data.</text>
</comment>
<keyword evidence="3" id="KW-1185">Reference proteome</keyword>
<feature type="transmembrane region" description="Helical" evidence="1">
    <location>
        <begin position="49"/>
        <end position="71"/>
    </location>
</feature>
<proteinExistence type="predicted"/>
<dbReference type="AlphaFoldDB" id="A0A9P7D2E6"/>
<organism evidence="2 3">
    <name type="scientific">Suillus placidus</name>
    <dbReference type="NCBI Taxonomy" id="48579"/>
    <lineage>
        <taxon>Eukaryota</taxon>
        <taxon>Fungi</taxon>
        <taxon>Dikarya</taxon>
        <taxon>Basidiomycota</taxon>
        <taxon>Agaricomycotina</taxon>
        <taxon>Agaricomycetes</taxon>
        <taxon>Agaricomycetidae</taxon>
        <taxon>Boletales</taxon>
        <taxon>Suillineae</taxon>
        <taxon>Suillaceae</taxon>
        <taxon>Suillus</taxon>
    </lineage>
</organism>
<dbReference type="Proteomes" id="UP000714275">
    <property type="component" value="Unassembled WGS sequence"/>
</dbReference>
<dbReference type="EMBL" id="JABBWD010000019">
    <property type="protein sequence ID" value="KAG1777735.1"/>
    <property type="molecule type" value="Genomic_DNA"/>
</dbReference>
<dbReference type="OrthoDB" id="2661706at2759"/>
<accession>A0A9P7D2E6</accession>
<feature type="transmembrane region" description="Helical" evidence="1">
    <location>
        <begin position="12"/>
        <end position="37"/>
    </location>
</feature>
<sequence length="138" mass="15756">MLPFSIPITYGAYFLSTILCAILWGVSCMQTFSYFTCYVRDDRWLKTTVAVIFTINTAQTALIVHGAYAYLVIHFGDSSFFEVVLPVSSEYLLSKHKDSVKRDQGCSPRSGFLWLLLNSGLQYVRLWPLDSFVTKHHL</sequence>
<gene>
    <name evidence="2" type="ORF">EV702DRAFT_220415</name>
</gene>
<name>A0A9P7D2E6_9AGAM</name>
<evidence type="ECO:0000313" key="2">
    <source>
        <dbReference type="EMBL" id="KAG1777735.1"/>
    </source>
</evidence>
<protein>
    <submittedName>
        <fullName evidence="2">Uncharacterized protein</fullName>
    </submittedName>
</protein>
<evidence type="ECO:0000313" key="3">
    <source>
        <dbReference type="Proteomes" id="UP000714275"/>
    </source>
</evidence>